<dbReference type="InterPro" id="IPR005805">
    <property type="entry name" value="Rieske_Fe-S_prot_C"/>
</dbReference>
<keyword evidence="4" id="KW-0411">Iron-sulfur</keyword>
<keyword evidence="1" id="KW-0001">2Fe-2S</keyword>
<protein>
    <submittedName>
        <fullName evidence="8">FAD-dependent oxidoreductase</fullName>
    </submittedName>
</protein>
<dbReference type="PANTHER" id="PTHR13847:SF274">
    <property type="entry name" value="RIESKE 2FE-2S IRON-SULFUR PROTEIN YHFW-RELATED"/>
    <property type="match status" value="1"/>
</dbReference>
<evidence type="ECO:0000259" key="7">
    <source>
        <dbReference type="PROSITE" id="PS51296"/>
    </source>
</evidence>
<dbReference type="EMBL" id="LRDH01000002">
    <property type="protein sequence ID" value="PPV17722.1"/>
    <property type="molecule type" value="Genomic_DNA"/>
</dbReference>
<organism evidence="8 9">
    <name type="scientific">Clostridium butyricum</name>
    <dbReference type="NCBI Taxonomy" id="1492"/>
    <lineage>
        <taxon>Bacteria</taxon>
        <taxon>Bacillati</taxon>
        <taxon>Bacillota</taxon>
        <taxon>Clostridia</taxon>
        <taxon>Eubacteriales</taxon>
        <taxon>Clostridiaceae</taxon>
        <taxon>Clostridium</taxon>
    </lineage>
</organism>
<dbReference type="GO" id="GO:0004497">
    <property type="term" value="F:monooxygenase activity"/>
    <property type="evidence" value="ECO:0007669"/>
    <property type="project" value="UniProtKB-ARBA"/>
</dbReference>
<evidence type="ECO:0000256" key="1">
    <source>
        <dbReference type="ARBA" id="ARBA00022714"/>
    </source>
</evidence>
<evidence type="ECO:0000256" key="6">
    <source>
        <dbReference type="SAM" id="Phobius"/>
    </source>
</evidence>
<dbReference type="GO" id="GO:0016705">
    <property type="term" value="F:oxidoreductase activity, acting on paired donors, with incorporation or reduction of molecular oxygen"/>
    <property type="evidence" value="ECO:0007669"/>
    <property type="project" value="UniProtKB-ARBA"/>
</dbReference>
<evidence type="ECO:0000256" key="4">
    <source>
        <dbReference type="ARBA" id="ARBA00023014"/>
    </source>
</evidence>
<evidence type="ECO:0000313" key="9">
    <source>
        <dbReference type="Proteomes" id="UP000238081"/>
    </source>
</evidence>
<dbReference type="PROSITE" id="PS51296">
    <property type="entry name" value="RIESKE"/>
    <property type="match status" value="1"/>
</dbReference>
<dbReference type="Pfam" id="PF00355">
    <property type="entry name" value="Rieske"/>
    <property type="match status" value="1"/>
</dbReference>
<name>A0A2S7FF13_CLOBU</name>
<keyword evidence="2" id="KW-0479">Metal-binding</keyword>
<dbReference type="GO" id="GO:0016020">
    <property type="term" value="C:membrane"/>
    <property type="evidence" value="ECO:0007669"/>
    <property type="project" value="InterPro"/>
</dbReference>
<evidence type="ECO:0000313" key="8">
    <source>
        <dbReference type="EMBL" id="PPV17722.1"/>
    </source>
</evidence>
<keyword evidence="6" id="KW-0472">Membrane</keyword>
<keyword evidence="6" id="KW-1133">Transmembrane helix</keyword>
<comment type="caution">
    <text evidence="8">The sequence shown here is derived from an EMBL/GenBank/DDBJ whole genome shotgun (WGS) entry which is preliminary data.</text>
</comment>
<dbReference type="Gene3D" id="3.50.50.60">
    <property type="entry name" value="FAD/NAD(P)-binding domain"/>
    <property type="match status" value="1"/>
</dbReference>
<dbReference type="RefSeq" id="WP_027635173.1">
    <property type="nucleotide sequence ID" value="NZ_JSEG01000019.1"/>
</dbReference>
<accession>A0A2S7FF13</accession>
<dbReference type="Gene3D" id="3.30.9.10">
    <property type="entry name" value="D-Amino Acid Oxidase, subunit A, domain 2"/>
    <property type="match status" value="1"/>
</dbReference>
<dbReference type="InterPro" id="IPR036188">
    <property type="entry name" value="FAD/NAD-bd_sf"/>
</dbReference>
<keyword evidence="3" id="KW-0408">Iron</keyword>
<dbReference type="AlphaFoldDB" id="A0A2S7FF13"/>
<dbReference type="InterPro" id="IPR006076">
    <property type="entry name" value="FAD-dep_OxRdtase"/>
</dbReference>
<sequence>MKSVWSDNCHFKKREVLNKDIEADILVIGAGMAGILIAYMLKKNGMNVVLIDAGKTAGGNTQNTTAKITSQHNLIYNKLISEFGEEKAKQYAKANESAIKKFKEIIEEAKIDCDFEEKAAYIYSRNEIEKIKEEIEAANRVGINAEFVEEVNDLPFKINGAVKFNNQAQFNPLKFLKYICEDLVIYENTRALEIKENLVITNNGNISANNIVVATHYPIMNVPGFYFLKMHQERSYVLALKDVDNINGMYIDVDESGYSFRNYKDLLLFGGIKQRTGENETGGSYEKLRKAAKELYPKSKEVYCWSAQDCMTIDGIPYIGRYSDDTPNIYVATGFNKWGMTSSMVSAMLISDMISGKENNYSEIFSPKRFDLSLSISNVGKDISKTAKNFIAQKIYIPSSRIEHIQNGHAGIVEHEGEKVGVYKNIKGEVFFVSTKCAHLGCELHWNADELTWDCPCHGSRFDYNGRLIESPATKNLVDN</sequence>
<evidence type="ECO:0000256" key="2">
    <source>
        <dbReference type="ARBA" id="ARBA00022723"/>
    </source>
</evidence>
<dbReference type="Pfam" id="PF01266">
    <property type="entry name" value="DAO"/>
    <property type="match status" value="1"/>
</dbReference>
<dbReference type="PANTHER" id="PTHR13847">
    <property type="entry name" value="SARCOSINE DEHYDROGENASE-RELATED"/>
    <property type="match status" value="1"/>
</dbReference>
<dbReference type="GO" id="GO:0005737">
    <property type="term" value="C:cytoplasm"/>
    <property type="evidence" value="ECO:0007669"/>
    <property type="project" value="TreeGrafter"/>
</dbReference>
<feature type="domain" description="Rieske" evidence="7">
    <location>
        <begin position="397"/>
        <end position="480"/>
    </location>
</feature>
<dbReference type="Gene3D" id="2.102.10.10">
    <property type="entry name" value="Rieske [2Fe-2S] iron-sulphur domain"/>
    <property type="match status" value="1"/>
</dbReference>
<evidence type="ECO:0000256" key="3">
    <source>
        <dbReference type="ARBA" id="ARBA00023004"/>
    </source>
</evidence>
<dbReference type="SUPFAM" id="SSF50022">
    <property type="entry name" value="ISP domain"/>
    <property type="match status" value="1"/>
</dbReference>
<dbReference type="Proteomes" id="UP000238081">
    <property type="component" value="Unassembled WGS sequence"/>
</dbReference>
<gene>
    <name evidence="8" type="ORF">AWN73_06885</name>
</gene>
<dbReference type="SUPFAM" id="SSF51905">
    <property type="entry name" value="FAD/NAD(P)-binding domain"/>
    <property type="match status" value="1"/>
</dbReference>
<dbReference type="GO" id="GO:0051537">
    <property type="term" value="F:2 iron, 2 sulfur cluster binding"/>
    <property type="evidence" value="ECO:0007669"/>
    <property type="project" value="UniProtKB-KW"/>
</dbReference>
<dbReference type="PRINTS" id="PR00162">
    <property type="entry name" value="RIESKE"/>
</dbReference>
<keyword evidence="6" id="KW-0812">Transmembrane</keyword>
<evidence type="ECO:0000256" key="5">
    <source>
        <dbReference type="ARBA" id="ARBA00023157"/>
    </source>
</evidence>
<dbReference type="GO" id="GO:0046872">
    <property type="term" value="F:metal ion binding"/>
    <property type="evidence" value="ECO:0007669"/>
    <property type="project" value="UniProtKB-KW"/>
</dbReference>
<keyword evidence="5" id="KW-1015">Disulfide bond</keyword>
<dbReference type="InterPro" id="IPR036922">
    <property type="entry name" value="Rieske_2Fe-2S_sf"/>
</dbReference>
<reference evidence="8 9" key="1">
    <citation type="submission" date="2016-01" db="EMBL/GenBank/DDBJ databases">
        <title>Characterization of the Clostridium difficile lineages that are prevalent in Hong Kong and China.</title>
        <authorList>
            <person name="Kwok J.S.-L."/>
            <person name="Lam W.-Y."/>
            <person name="Ip M."/>
            <person name="Chan T.-F."/>
            <person name="Hawkey P.M."/>
            <person name="Tsui S.K.-W."/>
        </authorList>
    </citation>
    <scope>NUCLEOTIDE SEQUENCE [LARGE SCALE GENOMIC DNA]</scope>
    <source>
        <strain evidence="8 9">300064</strain>
    </source>
</reference>
<proteinExistence type="predicted"/>
<dbReference type="InterPro" id="IPR017941">
    <property type="entry name" value="Rieske_2Fe-2S"/>
</dbReference>
<feature type="transmembrane region" description="Helical" evidence="6">
    <location>
        <begin position="21"/>
        <end position="41"/>
    </location>
</feature>